<dbReference type="AlphaFoldDB" id="A0A502FJC7"/>
<gene>
    <name evidence="2" type="ORF">EAH89_21335</name>
</gene>
<feature type="region of interest" description="Disordered" evidence="1">
    <location>
        <begin position="68"/>
        <end position="88"/>
    </location>
</feature>
<dbReference type="Proteomes" id="UP000317078">
    <property type="component" value="Unassembled WGS sequence"/>
</dbReference>
<protein>
    <submittedName>
        <fullName evidence="2">Uncharacterized protein</fullName>
    </submittedName>
</protein>
<name>A0A502FJC7_9PROT</name>
<comment type="caution">
    <text evidence="2">The sequence shown here is derived from an EMBL/GenBank/DDBJ whole genome shotgun (WGS) entry which is preliminary data.</text>
</comment>
<reference evidence="2 3" key="1">
    <citation type="journal article" date="2019" name="Environ. Microbiol.">
        <title>Species interactions and distinct microbial communities in high Arctic permafrost affected cryosols are associated with the CH4 and CO2 gas fluxes.</title>
        <authorList>
            <person name="Altshuler I."/>
            <person name="Hamel J."/>
            <person name="Turney S."/>
            <person name="Magnuson E."/>
            <person name="Levesque R."/>
            <person name="Greer C."/>
            <person name="Whyte L.G."/>
        </authorList>
    </citation>
    <scope>NUCLEOTIDE SEQUENCE [LARGE SCALE GENOMIC DNA]</scope>
    <source>
        <strain evidence="2 3">S9.3B</strain>
    </source>
</reference>
<evidence type="ECO:0000313" key="2">
    <source>
        <dbReference type="EMBL" id="TPG49555.1"/>
    </source>
</evidence>
<keyword evidence="3" id="KW-1185">Reference proteome</keyword>
<accession>A0A502FJC7</accession>
<evidence type="ECO:0000256" key="1">
    <source>
        <dbReference type="SAM" id="MobiDB-lite"/>
    </source>
</evidence>
<proteinExistence type="predicted"/>
<organism evidence="2 3">
    <name type="scientific">Muricoccus nepalensis</name>
    <dbReference type="NCBI Taxonomy" id="1854500"/>
    <lineage>
        <taxon>Bacteria</taxon>
        <taxon>Pseudomonadati</taxon>
        <taxon>Pseudomonadota</taxon>
        <taxon>Alphaproteobacteria</taxon>
        <taxon>Acetobacterales</taxon>
        <taxon>Roseomonadaceae</taxon>
        <taxon>Muricoccus</taxon>
    </lineage>
</organism>
<evidence type="ECO:0000313" key="3">
    <source>
        <dbReference type="Proteomes" id="UP000317078"/>
    </source>
</evidence>
<sequence>MMDVAREAQATISPFKRIDLQSVRRHLDRALDRLADERRKEIAALMIDASDLEGLLAPVALWEHIDSGSQKSADHLSRDTAPGKSADH</sequence>
<dbReference type="EMBL" id="RCZP01000028">
    <property type="protein sequence ID" value="TPG49555.1"/>
    <property type="molecule type" value="Genomic_DNA"/>
</dbReference>